<dbReference type="InterPro" id="IPR006094">
    <property type="entry name" value="Oxid_FAD_bind_N"/>
</dbReference>
<dbReference type="SUPFAM" id="SSF56176">
    <property type="entry name" value="FAD-binding/transporter-associated domain-like"/>
    <property type="match status" value="1"/>
</dbReference>
<dbReference type="InterPro" id="IPR016167">
    <property type="entry name" value="FAD-bd_PCMH_sub1"/>
</dbReference>
<organism evidence="7 8">
    <name type="scientific">Curvularia kusanoi</name>
    <name type="common">Cochliobolus kusanoi</name>
    <dbReference type="NCBI Taxonomy" id="90978"/>
    <lineage>
        <taxon>Eukaryota</taxon>
        <taxon>Fungi</taxon>
        <taxon>Dikarya</taxon>
        <taxon>Ascomycota</taxon>
        <taxon>Pezizomycotina</taxon>
        <taxon>Dothideomycetes</taxon>
        <taxon>Pleosporomycetidae</taxon>
        <taxon>Pleosporales</taxon>
        <taxon>Pleosporineae</taxon>
        <taxon>Pleosporaceae</taxon>
        <taxon>Curvularia</taxon>
    </lineage>
</organism>
<dbReference type="InterPro" id="IPR016166">
    <property type="entry name" value="FAD-bd_PCMH"/>
</dbReference>
<evidence type="ECO:0000256" key="2">
    <source>
        <dbReference type="ARBA" id="ARBA00022630"/>
    </source>
</evidence>
<dbReference type="InterPro" id="IPR050416">
    <property type="entry name" value="FAD-linked_Oxidoreductase"/>
</dbReference>
<dbReference type="GO" id="GO:0016491">
    <property type="term" value="F:oxidoreductase activity"/>
    <property type="evidence" value="ECO:0007669"/>
    <property type="project" value="UniProtKB-KW"/>
</dbReference>
<dbReference type="PANTHER" id="PTHR42973">
    <property type="entry name" value="BINDING OXIDOREDUCTASE, PUTATIVE (AFU_ORTHOLOGUE AFUA_1G17690)-RELATED"/>
    <property type="match status" value="1"/>
</dbReference>
<keyword evidence="2" id="KW-0285">Flavoprotein</keyword>
<dbReference type="Pfam" id="PF01565">
    <property type="entry name" value="FAD_binding_4"/>
    <property type="match status" value="1"/>
</dbReference>
<dbReference type="PANTHER" id="PTHR42973:SF34">
    <property type="entry name" value="FAD BINDING DOMAIN PROTEIN (AFU_ORTHOLOGUE AFUA_3G02770)"/>
    <property type="match status" value="1"/>
</dbReference>
<protein>
    <recommendedName>
        <fullName evidence="6">FAD-binding PCMH-type domain-containing protein</fullName>
    </recommendedName>
</protein>
<keyword evidence="4" id="KW-0560">Oxidoreductase</keyword>
<feature type="domain" description="FAD-binding PCMH-type" evidence="6">
    <location>
        <begin position="96"/>
        <end position="267"/>
    </location>
</feature>
<evidence type="ECO:0000313" key="7">
    <source>
        <dbReference type="EMBL" id="KAF3008907.1"/>
    </source>
</evidence>
<dbReference type="OrthoDB" id="2151789at2759"/>
<dbReference type="Gene3D" id="3.30.43.10">
    <property type="entry name" value="Uridine Diphospho-n-acetylenolpyruvylglucosamine Reductase, domain 2"/>
    <property type="match status" value="1"/>
</dbReference>
<dbReference type="AlphaFoldDB" id="A0A9P4WDV6"/>
<dbReference type="Proteomes" id="UP000801428">
    <property type="component" value="Unassembled WGS sequence"/>
</dbReference>
<comment type="similarity">
    <text evidence="1">Belongs to the oxygen-dependent FAD-linked oxidoreductase family.</text>
</comment>
<proteinExistence type="inferred from homology"/>
<evidence type="ECO:0000256" key="4">
    <source>
        <dbReference type="ARBA" id="ARBA00023002"/>
    </source>
</evidence>
<dbReference type="Gene3D" id="3.30.465.10">
    <property type="match status" value="1"/>
</dbReference>
<name>A0A9P4WDV6_CURKU</name>
<keyword evidence="3" id="KW-0274">FAD</keyword>
<gene>
    <name evidence="7" type="ORF">E8E13_011224</name>
</gene>
<feature type="chain" id="PRO_5040262315" description="FAD-binding PCMH-type domain-containing protein" evidence="5">
    <location>
        <begin position="18"/>
        <end position="532"/>
    </location>
</feature>
<feature type="signal peptide" evidence="5">
    <location>
        <begin position="1"/>
        <end position="17"/>
    </location>
</feature>
<evidence type="ECO:0000259" key="6">
    <source>
        <dbReference type="PROSITE" id="PS51387"/>
    </source>
</evidence>
<dbReference type="Gene3D" id="3.40.462.20">
    <property type="match status" value="1"/>
</dbReference>
<keyword evidence="5" id="KW-0732">Signal</keyword>
<keyword evidence="8" id="KW-1185">Reference proteome</keyword>
<evidence type="ECO:0000313" key="8">
    <source>
        <dbReference type="Proteomes" id="UP000801428"/>
    </source>
</evidence>
<dbReference type="PROSITE" id="PS51387">
    <property type="entry name" value="FAD_PCMH"/>
    <property type="match status" value="1"/>
</dbReference>
<comment type="caution">
    <text evidence="7">The sequence shown here is derived from an EMBL/GenBank/DDBJ whole genome shotgun (WGS) entry which is preliminary data.</text>
</comment>
<dbReference type="InterPro" id="IPR036318">
    <property type="entry name" value="FAD-bd_PCMH-like_sf"/>
</dbReference>
<evidence type="ECO:0000256" key="1">
    <source>
        <dbReference type="ARBA" id="ARBA00005466"/>
    </source>
</evidence>
<evidence type="ECO:0000256" key="5">
    <source>
        <dbReference type="SAM" id="SignalP"/>
    </source>
</evidence>
<dbReference type="GO" id="GO:0071949">
    <property type="term" value="F:FAD binding"/>
    <property type="evidence" value="ECO:0007669"/>
    <property type="project" value="InterPro"/>
</dbReference>
<accession>A0A9P4WDV6</accession>
<evidence type="ECO:0000256" key="3">
    <source>
        <dbReference type="ARBA" id="ARBA00022827"/>
    </source>
</evidence>
<reference evidence="7" key="1">
    <citation type="submission" date="2019-04" db="EMBL/GenBank/DDBJ databases">
        <title>Sequencing of skin fungus with MAO and IRED activity.</title>
        <authorList>
            <person name="Marsaioli A.J."/>
            <person name="Bonatto J.M.C."/>
            <person name="Reis Junior O."/>
        </authorList>
    </citation>
    <scope>NUCLEOTIDE SEQUENCE</scope>
    <source>
        <strain evidence="7">30M1</strain>
    </source>
</reference>
<sequence>MKVLTLILAAAARYALSQSFEPADFNITEVLLKNGVDTSVLTEPSALTERNVYTGCFKACNILSFLFHPDVIVDGITEGSTEYADFNKAYWSQQQELVRPHCIFYPENAQNITTLISISRFSGCPFAVKSGGHAAFANASNIEGGVTVAFAKMKGLKLSADKKSVDVQPGNVWHDVYSALEKDSLAVVGGRVSPIGVGGLTTGGGISFFANEFGWACDNVESYEVVTASAKIITATPTSYSDLYWALRGGGNNFGIVTSLKLRTFPLGKMWGGDRIFLEPQFPATIDAFINLGNNAAKDPKAAQILSFVVQGGSKFASAQLEYAEPNANASIFSEWNAITPAVDNITIRTLPELTDKLAETSPNGLRQSYWAQTVKLDRDLLTFILNAFFEESAKLADVIDLLNPLSFQVITVPQMQKMQQNGGNALGLDPEQGPLLLINPAPQWTDAADDERVNRFVDTLFKRTAVEAEKRGLASRYIYMNYASRYQDVIASYGHSNKVKLKRIARKYDPDRVFQKLQPGYFKLDGAPASL</sequence>
<dbReference type="InterPro" id="IPR016169">
    <property type="entry name" value="FAD-bd_PCMH_sub2"/>
</dbReference>
<dbReference type="EMBL" id="SWKU01000003">
    <property type="protein sequence ID" value="KAF3008907.1"/>
    <property type="molecule type" value="Genomic_DNA"/>
</dbReference>